<protein>
    <recommendedName>
        <fullName evidence="3">PD-(D/E)XK nuclease superfamily protein</fullName>
    </recommendedName>
</protein>
<accession>A0ABV1QSW2</accession>
<proteinExistence type="predicted"/>
<dbReference type="EMBL" id="JBELQE010000110">
    <property type="protein sequence ID" value="MER2252488.1"/>
    <property type="molecule type" value="Genomic_DNA"/>
</dbReference>
<sequence length="209" mass="23757">MSPLVQALKRFNRKERFWLLSDALGKPFLSLDRLFIEKISKTLGIEVPSDAWWAFDYHLDWLAAVLWTAPGFDVSADMDAASNQPELIYGSQQDVDMIIAFDETVIVIEAKLATSWSNRQLTSKIQRLSSMPTEHVRPYFILTSPSEPTKLAQPDLWSSWVHRNSDGTRKSHFMKLEGDKGSLAPLMVSRCHADGKKPARGAYWKVFEA</sequence>
<comment type="caution">
    <text evidence="1">The sequence shown here is derived from an EMBL/GenBank/DDBJ whole genome shotgun (WGS) entry which is preliminary data.</text>
</comment>
<keyword evidence="2" id="KW-1185">Reference proteome</keyword>
<dbReference type="Proteomes" id="UP001480955">
    <property type="component" value="Unassembled WGS sequence"/>
</dbReference>
<gene>
    <name evidence="1" type="ORF">ABS772_21425</name>
</gene>
<reference evidence="1 2" key="1">
    <citation type="submission" date="2024-06" db="EMBL/GenBank/DDBJ databases">
        <authorList>
            <person name="Campbell A.G."/>
        </authorList>
    </citation>
    <scope>NUCLEOTIDE SEQUENCE [LARGE SCALE GENOMIC DNA]</scope>
    <source>
        <strain evidence="1 2">EM12</strain>
    </source>
</reference>
<evidence type="ECO:0000313" key="1">
    <source>
        <dbReference type="EMBL" id="MER2252488.1"/>
    </source>
</evidence>
<evidence type="ECO:0008006" key="3">
    <source>
        <dbReference type="Google" id="ProtNLM"/>
    </source>
</evidence>
<dbReference type="RefSeq" id="WP_350396780.1">
    <property type="nucleotide sequence ID" value="NZ_JBELQE010000110.1"/>
</dbReference>
<name>A0ABV1QSW2_9HYPH</name>
<evidence type="ECO:0000313" key="2">
    <source>
        <dbReference type="Proteomes" id="UP001480955"/>
    </source>
</evidence>
<organism evidence="1 2">
    <name type="scientific">Methylorubrum podarium</name>
    <dbReference type="NCBI Taxonomy" id="200476"/>
    <lineage>
        <taxon>Bacteria</taxon>
        <taxon>Pseudomonadati</taxon>
        <taxon>Pseudomonadota</taxon>
        <taxon>Alphaproteobacteria</taxon>
        <taxon>Hyphomicrobiales</taxon>
        <taxon>Methylobacteriaceae</taxon>
        <taxon>Methylorubrum</taxon>
    </lineage>
</organism>